<accession>A0A7S7SMI9</accession>
<dbReference type="InterPro" id="IPR036465">
    <property type="entry name" value="vWFA_dom_sf"/>
</dbReference>
<dbReference type="RefSeq" id="WP_194452996.1">
    <property type="nucleotide sequence ID" value="NZ_CP063849.1"/>
</dbReference>
<sequence length="289" mass="31333">MTVWRSVAWLLAPLVLQAQDARWLPLSVYADRPVELKTSDVRVSCGHQAVPGATIKSGGGAVSVGIVVQGSKAMQENTGQAQLAIRKFLEHARPGDEFFTVNSLDAPVLGAGFTSEVNTLVSSITVPPGKRRSHLLDAMTFALDYLGHARNANRALVVIYANDDVASVTKPKQLEGRLLVEHIPVYAVNLCARYADDLVPVSFELQKLAEESGGDSWDVSSFAKLGEALARVDVRPQYRLWFPAAAGNACEHEQRLKLDWTPGVEHGGVSLRYQRQWPGGLGLKAVAGR</sequence>
<reference evidence="1 2" key="1">
    <citation type="submission" date="2020-10" db="EMBL/GenBank/DDBJ databases">
        <title>Complete genome sequence of Paludibaculum fermentans P105T, a facultatively anaerobic acidobacterium capable of dissimilatory Fe(III) reduction.</title>
        <authorList>
            <person name="Dedysh S.N."/>
            <person name="Beletsky A.V."/>
            <person name="Kulichevskaya I.S."/>
            <person name="Mardanov A.V."/>
            <person name="Ravin N.V."/>
        </authorList>
    </citation>
    <scope>NUCLEOTIDE SEQUENCE [LARGE SCALE GENOMIC DNA]</scope>
    <source>
        <strain evidence="1 2">P105</strain>
    </source>
</reference>
<dbReference type="Gene3D" id="3.40.50.410">
    <property type="entry name" value="von Willebrand factor, type A domain"/>
    <property type="match status" value="1"/>
</dbReference>
<dbReference type="Proteomes" id="UP000593892">
    <property type="component" value="Chromosome"/>
</dbReference>
<name>A0A7S7SMI9_PALFE</name>
<evidence type="ECO:0008006" key="3">
    <source>
        <dbReference type="Google" id="ProtNLM"/>
    </source>
</evidence>
<dbReference type="AlphaFoldDB" id="A0A7S7SMI9"/>
<dbReference type="EMBL" id="CP063849">
    <property type="protein sequence ID" value="QOY91342.1"/>
    <property type="molecule type" value="Genomic_DNA"/>
</dbReference>
<evidence type="ECO:0000313" key="1">
    <source>
        <dbReference type="EMBL" id="QOY91342.1"/>
    </source>
</evidence>
<keyword evidence="2" id="KW-1185">Reference proteome</keyword>
<dbReference type="KEGG" id="pfer:IRI77_15750"/>
<evidence type="ECO:0000313" key="2">
    <source>
        <dbReference type="Proteomes" id="UP000593892"/>
    </source>
</evidence>
<dbReference type="SUPFAM" id="SSF53300">
    <property type="entry name" value="vWA-like"/>
    <property type="match status" value="1"/>
</dbReference>
<protein>
    <recommendedName>
        <fullName evidence="3">VWFA domain-containing protein</fullName>
    </recommendedName>
</protein>
<gene>
    <name evidence="1" type="ORF">IRI77_15750</name>
</gene>
<organism evidence="1 2">
    <name type="scientific">Paludibaculum fermentans</name>
    <dbReference type="NCBI Taxonomy" id="1473598"/>
    <lineage>
        <taxon>Bacteria</taxon>
        <taxon>Pseudomonadati</taxon>
        <taxon>Acidobacteriota</taxon>
        <taxon>Terriglobia</taxon>
        <taxon>Bryobacterales</taxon>
        <taxon>Bryobacteraceae</taxon>
        <taxon>Paludibaculum</taxon>
    </lineage>
</organism>
<proteinExistence type="predicted"/>